<dbReference type="InterPro" id="IPR011527">
    <property type="entry name" value="ABC1_TM_dom"/>
</dbReference>
<keyword evidence="7" id="KW-1185">Reference proteome</keyword>
<dbReference type="InterPro" id="IPR036640">
    <property type="entry name" value="ABC1_TM_sf"/>
</dbReference>
<evidence type="ECO:0000256" key="2">
    <source>
        <dbReference type="ARBA" id="ARBA00022989"/>
    </source>
</evidence>
<dbReference type="Gene3D" id="1.20.1560.10">
    <property type="entry name" value="ABC transporter type 1, transmembrane domain"/>
    <property type="match status" value="1"/>
</dbReference>
<keyword evidence="1 4" id="KW-0812">Transmembrane</keyword>
<dbReference type="EMBL" id="UZAK01000319">
    <property type="protein sequence ID" value="VDO61784.1"/>
    <property type="molecule type" value="Genomic_DNA"/>
</dbReference>
<dbReference type="Proteomes" id="UP000279833">
    <property type="component" value="Unassembled WGS sequence"/>
</dbReference>
<evidence type="ECO:0000313" key="6">
    <source>
        <dbReference type="EMBL" id="VDO61784.1"/>
    </source>
</evidence>
<proteinExistence type="predicted"/>
<feature type="domain" description="ABC transmembrane type-1" evidence="5">
    <location>
        <begin position="1"/>
        <end position="87"/>
    </location>
</feature>
<keyword evidence="3 4" id="KW-0472">Membrane</keyword>
<dbReference type="PROSITE" id="PS50929">
    <property type="entry name" value="ABC_TM1F"/>
    <property type="match status" value="1"/>
</dbReference>
<dbReference type="GO" id="GO:0005524">
    <property type="term" value="F:ATP binding"/>
    <property type="evidence" value="ECO:0007669"/>
    <property type="project" value="InterPro"/>
</dbReference>
<protein>
    <submittedName>
        <fullName evidence="8">ABC transmembrane type-1 domain-containing protein</fullName>
    </submittedName>
</protein>
<dbReference type="AlphaFoldDB" id="A0A183JCS4"/>
<feature type="transmembrane region" description="Helical" evidence="4">
    <location>
        <begin position="38"/>
        <end position="67"/>
    </location>
</feature>
<gene>
    <name evidence="6" type="ORF">SCUD_LOCUS482</name>
</gene>
<reference evidence="6 7" key="2">
    <citation type="submission" date="2018-11" db="EMBL/GenBank/DDBJ databases">
        <authorList>
            <consortium name="Pathogen Informatics"/>
        </authorList>
    </citation>
    <scope>NUCLEOTIDE SEQUENCE [LARGE SCALE GENOMIC DNA]</scope>
    <source>
        <strain evidence="6">Dakar</strain>
        <strain evidence="7">Dakar, Senegal</strain>
    </source>
</reference>
<name>A0A183JCS4_9TREM</name>
<evidence type="ECO:0000259" key="5">
    <source>
        <dbReference type="PROSITE" id="PS50929"/>
    </source>
</evidence>
<reference evidence="8" key="1">
    <citation type="submission" date="2016-06" db="UniProtKB">
        <authorList>
            <consortium name="WormBaseParasite"/>
        </authorList>
    </citation>
    <scope>IDENTIFICATION</scope>
</reference>
<evidence type="ECO:0000313" key="7">
    <source>
        <dbReference type="Proteomes" id="UP000279833"/>
    </source>
</evidence>
<evidence type="ECO:0000313" key="8">
    <source>
        <dbReference type="WBParaSite" id="SCUD_0000048101-mRNA-1"/>
    </source>
</evidence>
<dbReference type="WBParaSite" id="SCUD_0000048101-mRNA-1">
    <property type="protein sequence ID" value="SCUD_0000048101-mRNA-1"/>
    <property type="gene ID" value="SCUD_0000048101"/>
</dbReference>
<accession>A0A183JCS4</accession>
<evidence type="ECO:0000256" key="3">
    <source>
        <dbReference type="ARBA" id="ARBA00023136"/>
    </source>
</evidence>
<dbReference type="SUPFAM" id="SSF90123">
    <property type="entry name" value="ABC transporter transmembrane region"/>
    <property type="match status" value="1"/>
</dbReference>
<evidence type="ECO:0000256" key="4">
    <source>
        <dbReference type="SAM" id="Phobius"/>
    </source>
</evidence>
<dbReference type="STRING" id="6186.A0A183JCS4"/>
<keyword evidence="2 4" id="KW-1133">Transmembrane helix</keyword>
<evidence type="ECO:0000256" key="1">
    <source>
        <dbReference type="ARBA" id="ARBA00022692"/>
    </source>
</evidence>
<sequence length="107" mass="12016">MAKRMRIQLFRKLVYQDVAYFDVHSSGKLVEITSSSRYVVGSVFALLSISPTLTAALLGCLPCVFLIGSLMGTELRHISREVQSQVSSSTIYPSYNNIDFIFYVKKI</sequence>
<organism evidence="8">
    <name type="scientific">Schistosoma curassoni</name>
    <dbReference type="NCBI Taxonomy" id="6186"/>
    <lineage>
        <taxon>Eukaryota</taxon>
        <taxon>Metazoa</taxon>
        <taxon>Spiralia</taxon>
        <taxon>Lophotrochozoa</taxon>
        <taxon>Platyhelminthes</taxon>
        <taxon>Trematoda</taxon>
        <taxon>Digenea</taxon>
        <taxon>Strigeidida</taxon>
        <taxon>Schistosomatoidea</taxon>
        <taxon>Schistosomatidae</taxon>
        <taxon>Schistosoma</taxon>
    </lineage>
</organism>
<dbReference type="GO" id="GO:0140359">
    <property type="term" value="F:ABC-type transporter activity"/>
    <property type="evidence" value="ECO:0007669"/>
    <property type="project" value="InterPro"/>
</dbReference>
<dbReference type="GO" id="GO:0016020">
    <property type="term" value="C:membrane"/>
    <property type="evidence" value="ECO:0007669"/>
    <property type="project" value="InterPro"/>
</dbReference>